<accession>A0AAV1SU07</accession>
<keyword evidence="1" id="KW-0812">Transmembrane</keyword>
<protein>
    <recommendedName>
        <fullName evidence="4">Secreted peptide</fullName>
    </recommendedName>
</protein>
<evidence type="ECO:0000313" key="2">
    <source>
        <dbReference type="EMBL" id="CAK7357287.1"/>
    </source>
</evidence>
<proteinExistence type="predicted"/>
<organism evidence="2 3">
    <name type="scientific">Dovyalis caffra</name>
    <dbReference type="NCBI Taxonomy" id="77055"/>
    <lineage>
        <taxon>Eukaryota</taxon>
        <taxon>Viridiplantae</taxon>
        <taxon>Streptophyta</taxon>
        <taxon>Embryophyta</taxon>
        <taxon>Tracheophyta</taxon>
        <taxon>Spermatophyta</taxon>
        <taxon>Magnoliopsida</taxon>
        <taxon>eudicotyledons</taxon>
        <taxon>Gunneridae</taxon>
        <taxon>Pentapetalae</taxon>
        <taxon>rosids</taxon>
        <taxon>fabids</taxon>
        <taxon>Malpighiales</taxon>
        <taxon>Salicaceae</taxon>
        <taxon>Flacourtieae</taxon>
        <taxon>Dovyalis</taxon>
    </lineage>
</organism>
<sequence>MLFPLWLLRLGHSYSSSAPMRLCLVGVLLLRIGVFLALRCDLSLRSLRLGRSCFRPPLRTSSYSSSGPPTMLVADTWAIGFGFAMLMLFCCGCS</sequence>
<keyword evidence="1" id="KW-1133">Transmembrane helix</keyword>
<keyword evidence="1" id="KW-0472">Membrane</keyword>
<name>A0AAV1SU07_9ROSI</name>
<evidence type="ECO:0008006" key="4">
    <source>
        <dbReference type="Google" id="ProtNLM"/>
    </source>
</evidence>
<comment type="caution">
    <text evidence="2">The sequence shown here is derived from an EMBL/GenBank/DDBJ whole genome shotgun (WGS) entry which is preliminary data.</text>
</comment>
<feature type="transmembrane region" description="Helical" evidence="1">
    <location>
        <begin position="71"/>
        <end position="91"/>
    </location>
</feature>
<keyword evidence="3" id="KW-1185">Reference proteome</keyword>
<gene>
    <name evidence="2" type="ORF">DCAF_LOCUS27573</name>
</gene>
<dbReference type="EMBL" id="CAWUPB010001198">
    <property type="protein sequence ID" value="CAK7357287.1"/>
    <property type="molecule type" value="Genomic_DNA"/>
</dbReference>
<reference evidence="2 3" key="1">
    <citation type="submission" date="2024-01" db="EMBL/GenBank/DDBJ databases">
        <authorList>
            <person name="Waweru B."/>
        </authorList>
    </citation>
    <scope>NUCLEOTIDE SEQUENCE [LARGE SCALE GENOMIC DNA]</scope>
</reference>
<dbReference type="AlphaFoldDB" id="A0AAV1SU07"/>
<dbReference type="Proteomes" id="UP001314170">
    <property type="component" value="Unassembled WGS sequence"/>
</dbReference>
<evidence type="ECO:0000256" key="1">
    <source>
        <dbReference type="SAM" id="Phobius"/>
    </source>
</evidence>
<evidence type="ECO:0000313" key="3">
    <source>
        <dbReference type="Proteomes" id="UP001314170"/>
    </source>
</evidence>